<proteinExistence type="predicted"/>
<protein>
    <submittedName>
        <fullName evidence="2">Uncharacterized protein</fullName>
    </submittedName>
</protein>
<keyword evidence="1" id="KW-1133">Transmembrane helix</keyword>
<evidence type="ECO:0000313" key="2">
    <source>
        <dbReference type="EMBL" id="SJL11130.1"/>
    </source>
</evidence>
<dbReference type="AlphaFoldDB" id="A0A284RQV6"/>
<dbReference type="OrthoDB" id="2910346at2759"/>
<reference evidence="3" key="1">
    <citation type="journal article" date="2017" name="Nat. Ecol. Evol.">
        <title>Genome expansion and lineage-specific genetic innovations in the forest pathogenic fungi Armillaria.</title>
        <authorList>
            <person name="Sipos G."/>
            <person name="Prasanna A.N."/>
            <person name="Walter M.C."/>
            <person name="O'Connor E."/>
            <person name="Balint B."/>
            <person name="Krizsan K."/>
            <person name="Kiss B."/>
            <person name="Hess J."/>
            <person name="Varga T."/>
            <person name="Slot J."/>
            <person name="Riley R."/>
            <person name="Boka B."/>
            <person name="Rigling D."/>
            <person name="Barry K."/>
            <person name="Lee J."/>
            <person name="Mihaltcheva S."/>
            <person name="LaButti K."/>
            <person name="Lipzen A."/>
            <person name="Waldron R."/>
            <person name="Moloney N.M."/>
            <person name="Sperisen C."/>
            <person name="Kredics L."/>
            <person name="Vagvoelgyi C."/>
            <person name="Patrignani A."/>
            <person name="Fitzpatrick D."/>
            <person name="Nagy I."/>
            <person name="Doyle S."/>
            <person name="Anderson J.B."/>
            <person name="Grigoriev I.V."/>
            <person name="Gueldener U."/>
            <person name="Muensterkoetter M."/>
            <person name="Nagy L.G."/>
        </authorList>
    </citation>
    <scope>NUCLEOTIDE SEQUENCE [LARGE SCALE GENOMIC DNA]</scope>
    <source>
        <strain evidence="3">C18/9</strain>
    </source>
</reference>
<evidence type="ECO:0000256" key="1">
    <source>
        <dbReference type="SAM" id="Phobius"/>
    </source>
</evidence>
<dbReference type="Proteomes" id="UP000219338">
    <property type="component" value="Unassembled WGS sequence"/>
</dbReference>
<dbReference type="EMBL" id="FUEG01000013">
    <property type="protein sequence ID" value="SJL11130.1"/>
    <property type="molecule type" value="Genomic_DNA"/>
</dbReference>
<keyword evidence="1" id="KW-0812">Transmembrane</keyword>
<keyword evidence="1" id="KW-0472">Membrane</keyword>
<accession>A0A284RQV6</accession>
<sequence length="311" mass="35745">MKSRNTSRRDHDSEVRVVTPPCQTVINDFVLRSKGASGSKPLSMCDALSHLHDMEAFVFNIMDHLTTQVNNIDNPDSRENTFAILEPLNDSALDFITPVVDAWDDATVMGYFADHLRPPPGTCFDSDRYQSVRWNTQRAREVLPYLDATIVRIEAPLTAQLRRLKDQESGFLKWPPWSSPSPELVNLLDNLPQTLSALRYYCRQTMQYLDTMEGFVVCLNDFFSDERRAAAFGRRREFVEALHDLADIAEKSQEAARHHPGVLWYNKDRESIHRSCILQGLDASVNRDRKIMLSIFFCVVSIVILIFWTLF</sequence>
<organism evidence="2 3">
    <name type="scientific">Armillaria ostoyae</name>
    <name type="common">Armillaria root rot fungus</name>
    <dbReference type="NCBI Taxonomy" id="47428"/>
    <lineage>
        <taxon>Eukaryota</taxon>
        <taxon>Fungi</taxon>
        <taxon>Dikarya</taxon>
        <taxon>Basidiomycota</taxon>
        <taxon>Agaricomycotina</taxon>
        <taxon>Agaricomycetes</taxon>
        <taxon>Agaricomycetidae</taxon>
        <taxon>Agaricales</taxon>
        <taxon>Marasmiineae</taxon>
        <taxon>Physalacriaceae</taxon>
        <taxon>Armillaria</taxon>
    </lineage>
</organism>
<name>A0A284RQV6_ARMOS</name>
<gene>
    <name evidence="2" type="ORF">ARMOST_14533</name>
</gene>
<evidence type="ECO:0000313" key="3">
    <source>
        <dbReference type="Proteomes" id="UP000219338"/>
    </source>
</evidence>
<keyword evidence="3" id="KW-1185">Reference proteome</keyword>
<feature type="transmembrane region" description="Helical" evidence="1">
    <location>
        <begin position="291"/>
        <end position="310"/>
    </location>
</feature>
<dbReference type="OMA" id="RWNTQRA"/>